<protein>
    <recommendedName>
        <fullName evidence="3">FHA domain-containing protein</fullName>
    </recommendedName>
</protein>
<dbReference type="InterPro" id="IPR008984">
    <property type="entry name" value="SMAD_FHA_dom_sf"/>
</dbReference>
<dbReference type="PANTHER" id="PTHR13233">
    <property type="entry name" value="MICROSPHERULE PROTEIN 1"/>
    <property type="match status" value="1"/>
</dbReference>
<dbReference type="EMBL" id="UYWW01002331">
    <property type="protein sequence ID" value="VDM11658.1"/>
    <property type="molecule type" value="Genomic_DNA"/>
</dbReference>
<sequence length="117" mass="12763">MALEGPVATISRKQAILKIIQNEQAKTVEVFLSNVGKPPIYVDGKTLLSGDKTRLFSNGLIEIAQIRLQLFIAIASTSNGENSRNSVSQQIETKLAPNEQQPFKALSSIVLPQPLTF</sequence>
<dbReference type="GO" id="GO:0002151">
    <property type="term" value="F:G-quadruplex RNA binding"/>
    <property type="evidence" value="ECO:0007669"/>
    <property type="project" value="InterPro"/>
</dbReference>
<dbReference type="GO" id="GO:0071339">
    <property type="term" value="C:MLL1 complex"/>
    <property type="evidence" value="ECO:0007669"/>
    <property type="project" value="InterPro"/>
</dbReference>
<proteinExistence type="predicted"/>
<dbReference type="OrthoDB" id="10262769at2759"/>
<evidence type="ECO:0000313" key="1">
    <source>
        <dbReference type="EMBL" id="VDM11658.1"/>
    </source>
</evidence>
<dbReference type="GO" id="GO:0045944">
    <property type="term" value="P:positive regulation of transcription by RNA polymerase II"/>
    <property type="evidence" value="ECO:0007669"/>
    <property type="project" value="TreeGrafter"/>
</dbReference>
<dbReference type="GO" id="GO:0031011">
    <property type="term" value="C:Ino80 complex"/>
    <property type="evidence" value="ECO:0007669"/>
    <property type="project" value="InterPro"/>
</dbReference>
<dbReference type="PANTHER" id="PTHR13233:SF0">
    <property type="entry name" value="MICROSPHERULE PROTEIN 1"/>
    <property type="match status" value="1"/>
</dbReference>
<dbReference type="InterPro" id="IPR037912">
    <property type="entry name" value="MCRS1"/>
</dbReference>
<dbReference type="GO" id="GO:0044545">
    <property type="term" value="C:NSL complex"/>
    <property type="evidence" value="ECO:0007669"/>
    <property type="project" value="TreeGrafter"/>
</dbReference>
<gene>
    <name evidence="1" type="ORF">WBA_LOCUS5044</name>
</gene>
<name>A0A3P7FLK9_WUCBA</name>
<dbReference type="SUPFAM" id="SSF49879">
    <property type="entry name" value="SMAD/FHA domain"/>
    <property type="match status" value="1"/>
</dbReference>
<accession>A0A3P7FLK9</accession>
<dbReference type="InParanoid" id="A0A3P7FLK9"/>
<reference evidence="1 2" key="1">
    <citation type="submission" date="2018-11" db="EMBL/GenBank/DDBJ databases">
        <authorList>
            <consortium name="Pathogen Informatics"/>
        </authorList>
    </citation>
    <scope>NUCLEOTIDE SEQUENCE [LARGE SCALE GENOMIC DNA]</scope>
</reference>
<evidence type="ECO:0000313" key="2">
    <source>
        <dbReference type="Proteomes" id="UP000270924"/>
    </source>
</evidence>
<dbReference type="AlphaFoldDB" id="A0A3P7FLK9"/>
<organism evidence="1 2">
    <name type="scientific">Wuchereria bancrofti</name>
    <dbReference type="NCBI Taxonomy" id="6293"/>
    <lineage>
        <taxon>Eukaryota</taxon>
        <taxon>Metazoa</taxon>
        <taxon>Ecdysozoa</taxon>
        <taxon>Nematoda</taxon>
        <taxon>Chromadorea</taxon>
        <taxon>Rhabditida</taxon>
        <taxon>Spirurina</taxon>
        <taxon>Spiruromorpha</taxon>
        <taxon>Filarioidea</taxon>
        <taxon>Onchocercidae</taxon>
        <taxon>Wuchereria</taxon>
    </lineage>
</organism>
<evidence type="ECO:0008006" key="3">
    <source>
        <dbReference type="Google" id="ProtNLM"/>
    </source>
</evidence>
<keyword evidence="2" id="KW-1185">Reference proteome</keyword>
<dbReference type="Proteomes" id="UP000270924">
    <property type="component" value="Unassembled WGS sequence"/>
</dbReference>